<gene>
    <name evidence="7" type="ORF">EXZ61_03415</name>
</gene>
<dbReference type="InterPro" id="IPR015421">
    <property type="entry name" value="PyrdxlP-dep_Trfase_major"/>
</dbReference>
<keyword evidence="2" id="KW-0663">Pyridoxal phosphate</keyword>
<dbReference type="PANTHER" id="PTHR46577:SF1">
    <property type="entry name" value="HTH-TYPE TRANSCRIPTIONAL REGULATORY PROTEIN GABR"/>
    <property type="match status" value="1"/>
</dbReference>
<keyword evidence="5" id="KW-0804">Transcription</keyword>
<evidence type="ECO:0000256" key="5">
    <source>
        <dbReference type="ARBA" id="ARBA00023163"/>
    </source>
</evidence>
<evidence type="ECO:0000256" key="4">
    <source>
        <dbReference type="ARBA" id="ARBA00023125"/>
    </source>
</evidence>
<evidence type="ECO:0000313" key="8">
    <source>
        <dbReference type="Proteomes" id="UP000317365"/>
    </source>
</evidence>
<organism evidence="7 8">
    <name type="scientific">Rhodoferax aquaticus</name>
    <dbReference type="NCBI Taxonomy" id="2527691"/>
    <lineage>
        <taxon>Bacteria</taxon>
        <taxon>Pseudomonadati</taxon>
        <taxon>Pseudomonadota</taxon>
        <taxon>Betaproteobacteria</taxon>
        <taxon>Burkholderiales</taxon>
        <taxon>Comamonadaceae</taxon>
        <taxon>Rhodoferax</taxon>
    </lineage>
</organism>
<dbReference type="GO" id="GO:0003677">
    <property type="term" value="F:DNA binding"/>
    <property type="evidence" value="ECO:0007669"/>
    <property type="project" value="UniProtKB-KW"/>
</dbReference>
<proteinExistence type="inferred from homology"/>
<keyword evidence="8" id="KW-1185">Reference proteome</keyword>
<dbReference type="InterPro" id="IPR000524">
    <property type="entry name" value="Tscrpt_reg_HTH_GntR"/>
</dbReference>
<dbReference type="GO" id="GO:0003700">
    <property type="term" value="F:DNA-binding transcription factor activity"/>
    <property type="evidence" value="ECO:0007669"/>
    <property type="project" value="InterPro"/>
</dbReference>
<dbReference type="PRINTS" id="PR00035">
    <property type="entry name" value="HTHGNTR"/>
</dbReference>
<dbReference type="InterPro" id="IPR051446">
    <property type="entry name" value="HTH_trans_reg/aminotransferase"/>
</dbReference>
<dbReference type="AlphaFoldDB" id="A0A515EL05"/>
<dbReference type="InterPro" id="IPR036388">
    <property type="entry name" value="WH-like_DNA-bd_sf"/>
</dbReference>
<reference evidence="8" key="2">
    <citation type="journal article" date="2020" name="Int. J. Syst. Evol. Microbiol.">
        <title>Genomic insights into a novel species Rhodoferax aquaticus sp. nov., isolated from freshwater.</title>
        <authorList>
            <person name="Li T."/>
            <person name="Zhuo Y."/>
            <person name="Jin C.Z."/>
            <person name="Wu X."/>
            <person name="Ko S.R."/>
            <person name="Jin F.J."/>
            <person name="Ahn C.Y."/>
            <person name="Oh H.M."/>
            <person name="Lee H.G."/>
            <person name="Jin L."/>
        </authorList>
    </citation>
    <scope>NUCLEOTIDE SEQUENCE [LARGE SCALE GENOMIC DNA]</scope>
    <source>
        <strain evidence="8">Gr-4</strain>
    </source>
</reference>
<dbReference type="KEGG" id="rhg:EXZ61_03415"/>
<name>A0A515EL05_9BURK</name>
<dbReference type="PROSITE" id="PS50949">
    <property type="entry name" value="HTH_GNTR"/>
    <property type="match status" value="1"/>
</dbReference>
<evidence type="ECO:0000256" key="1">
    <source>
        <dbReference type="ARBA" id="ARBA00005384"/>
    </source>
</evidence>
<accession>A0A515EL05</accession>
<evidence type="ECO:0000256" key="2">
    <source>
        <dbReference type="ARBA" id="ARBA00022898"/>
    </source>
</evidence>
<reference evidence="8" key="1">
    <citation type="submission" date="2019-02" db="EMBL/GenBank/DDBJ databases">
        <title>Complete genome sequence of Rhodoferax sp. Gr-4.</title>
        <authorList>
            <person name="Jin L."/>
        </authorList>
    </citation>
    <scope>NUCLEOTIDE SEQUENCE [LARGE SCALE GENOMIC DNA]</scope>
    <source>
        <strain evidence="8">Gr-4</strain>
    </source>
</reference>
<sequence>MLERTNAPASRPTKGEALRQQVYVELRRAIEQGTFAPGTRLPPSRAQALTLGVSRNTVLWALERLQAEGYVVARVGDGSYVSEHLSQWASKRSAPTPPALGASLSNRGRQLTHAVRHWNPPLQGALPFRIGAPEVASFPFALWDSLARQSTKAERVAQAQYLDPAGSPALRSAIAQWLWASRGIRCEAAQVVVCSGSQQAIDLIGRLLLDGGDEVVVEDPGYPGIQVSLAGHGAKVCPVPVDDEGLQVDQAAARWPQARMAVVTPTSQFPTGVRMSLQRRVALLDWANTQRAWVVEDDYDGEFQYGPHRLPALCSLPHAQRVLYVGTFSKTLHPGLRLGFVVVPHALAHAFAMARALTDRHAPGDTQATLTRFITEGHLLRHLRRMRELYPKRQQVLIDAVAQATQGRWQLRPSNQGMHLLHEMPADYPDQALSQRAQEAGLMLAPLSRYTMESKRRGWLLGYAGYDSTTLRMAVDRLGTLLQK</sequence>
<dbReference type="Proteomes" id="UP000317365">
    <property type="component" value="Chromosome"/>
</dbReference>
<evidence type="ECO:0000256" key="3">
    <source>
        <dbReference type="ARBA" id="ARBA00023015"/>
    </source>
</evidence>
<dbReference type="PANTHER" id="PTHR46577">
    <property type="entry name" value="HTH-TYPE TRANSCRIPTIONAL REGULATORY PROTEIN GABR"/>
    <property type="match status" value="1"/>
</dbReference>
<dbReference type="CDD" id="cd00609">
    <property type="entry name" value="AAT_like"/>
    <property type="match status" value="1"/>
</dbReference>
<feature type="domain" description="HTH gntR-type" evidence="6">
    <location>
        <begin position="16"/>
        <end position="84"/>
    </location>
</feature>
<dbReference type="Gene3D" id="1.10.10.10">
    <property type="entry name" value="Winged helix-like DNA-binding domain superfamily/Winged helix DNA-binding domain"/>
    <property type="match status" value="1"/>
</dbReference>
<evidence type="ECO:0000313" key="7">
    <source>
        <dbReference type="EMBL" id="QDL53299.1"/>
    </source>
</evidence>
<dbReference type="InterPro" id="IPR015424">
    <property type="entry name" value="PyrdxlP-dep_Trfase"/>
</dbReference>
<dbReference type="Pfam" id="PF00392">
    <property type="entry name" value="GntR"/>
    <property type="match status" value="1"/>
</dbReference>
<keyword evidence="7" id="KW-0032">Aminotransferase</keyword>
<comment type="similarity">
    <text evidence="1">In the C-terminal section; belongs to the class-I pyridoxal-phosphate-dependent aminotransferase family.</text>
</comment>
<dbReference type="Gene3D" id="3.40.640.10">
    <property type="entry name" value="Type I PLP-dependent aspartate aminotransferase-like (Major domain)"/>
    <property type="match status" value="1"/>
</dbReference>
<keyword evidence="3" id="KW-0805">Transcription regulation</keyword>
<dbReference type="GO" id="GO:0030170">
    <property type="term" value="F:pyridoxal phosphate binding"/>
    <property type="evidence" value="ECO:0007669"/>
    <property type="project" value="InterPro"/>
</dbReference>
<protein>
    <submittedName>
        <fullName evidence="7">PLP-dependent aminotransferase family protein</fullName>
    </submittedName>
</protein>
<dbReference type="GO" id="GO:0008483">
    <property type="term" value="F:transaminase activity"/>
    <property type="evidence" value="ECO:0007669"/>
    <property type="project" value="UniProtKB-KW"/>
</dbReference>
<dbReference type="SMART" id="SM00345">
    <property type="entry name" value="HTH_GNTR"/>
    <property type="match status" value="1"/>
</dbReference>
<dbReference type="SUPFAM" id="SSF46785">
    <property type="entry name" value="Winged helix' DNA-binding domain"/>
    <property type="match status" value="1"/>
</dbReference>
<evidence type="ECO:0000259" key="6">
    <source>
        <dbReference type="PROSITE" id="PS50949"/>
    </source>
</evidence>
<dbReference type="RefSeq" id="WP_142809037.1">
    <property type="nucleotide sequence ID" value="NZ_CP036282.1"/>
</dbReference>
<dbReference type="InterPro" id="IPR004839">
    <property type="entry name" value="Aminotransferase_I/II_large"/>
</dbReference>
<keyword evidence="7" id="KW-0808">Transferase</keyword>
<dbReference type="EMBL" id="CP036282">
    <property type="protein sequence ID" value="QDL53299.1"/>
    <property type="molecule type" value="Genomic_DNA"/>
</dbReference>
<dbReference type="CDD" id="cd07377">
    <property type="entry name" value="WHTH_GntR"/>
    <property type="match status" value="1"/>
</dbReference>
<dbReference type="Pfam" id="PF00155">
    <property type="entry name" value="Aminotran_1_2"/>
    <property type="match status" value="1"/>
</dbReference>
<keyword evidence="4" id="KW-0238">DNA-binding</keyword>
<dbReference type="InterPro" id="IPR036390">
    <property type="entry name" value="WH_DNA-bd_sf"/>
</dbReference>
<dbReference type="SUPFAM" id="SSF53383">
    <property type="entry name" value="PLP-dependent transferases"/>
    <property type="match status" value="1"/>
</dbReference>